<comment type="caution">
    <text evidence="1">The sequence shown here is derived from an EMBL/GenBank/DDBJ whole genome shotgun (WGS) entry which is preliminary data.</text>
</comment>
<name>A0ABN7WRI9_GIGMA</name>
<gene>
    <name evidence="1" type="ORF">GMARGA_LOCUS34259</name>
</gene>
<proteinExistence type="predicted"/>
<sequence length="52" mass="6113">MDPLQFEKNSEGSSVSLRDNDQAQFFFKNNLTRIELSYISSEIFDENSFDEE</sequence>
<dbReference type="EMBL" id="CAJVQB010059489">
    <property type="protein sequence ID" value="CAG8839015.1"/>
    <property type="molecule type" value="Genomic_DNA"/>
</dbReference>
<protein>
    <submittedName>
        <fullName evidence="1">6281_t:CDS:1</fullName>
    </submittedName>
</protein>
<keyword evidence="2" id="KW-1185">Reference proteome</keyword>
<dbReference type="Proteomes" id="UP000789901">
    <property type="component" value="Unassembled WGS sequence"/>
</dbReference>
<accession>A0ABN7WRI9</accession>
<evidence type="ECO:0000313" key="1">
    <source>
        <dbReference type="EMBL" id="CAG8839015.1"/>
    </source>
</evidence>
<organism evidence="1 2">
    <name type="scientific">Gigaspora margarita</name>
    <dbReference type="NCBI Taxonomy" id="4874"/>
    <lineage>
        <taxon>Eukaryota</taxon>
        <taxon>Fungi</taxon>
        <taxon>Fungi incertae sedis</taxon>
        <taxon>Mucoromycota</taxon>
        <taxon>Glomeromycotina</taxon>
        <taxon>Glomeromycetes</taxon>
        <taxon>Diversisporales</taxon>
        <taxon>Gigasporaceae</taxon>
        <taxon>Gigaspora</taxon>
    </lineage>
</organism>
<feature type="non-terminal residue" evidence="1">
    <location>
        <position position="52"/>
    </location>
</feature>
<evidence type="ECO:0000313" key="2">
    <source>
        <dbReference type="Proteomes" id="UP000789901"/>
    </source>
</evidence>
<reference evidence="1 2" key="1">
    <citation type="submission" date="2021-06" db="EMBL/GenBank/DDBJ databases">
        <authorList>
            <person name="Kallberg Y."/>
            <person name="Tangrot J."/>
            <person name="Rosling A."/>
        </authorList>
    </citation>
    <scope>NUCLEOTIDE SEQUENCE [LARGE SCALE GENOMIC DNA]</scope>
    <source>
        <strain evidence="1 2">120-4 pot B 10/14</strain>
    </source>
</reference>